<dbReference type="NCBIfam" id="TIGR01764">
    <property type="entry name" value="excise"/>
    <property type="match status" value="1"/>
</dbReference>
<dbReference type="Proteomes" id="UP000515703">
    <property type="component" value="Chromosome"/>
</dbReference>
<evidence type="ECO:0000313" key="3">
    <source>
        <dbReference type="Proteomes" id="UP000515703"/>
    </source>
</evidence>
<dbReference type="InterPro" id="IPR010093">
    <property type="entry name" value="SinI_DNA-bd"/>
</dbReference>
<protein>
    <submittedName>
        <fullName evidence="2">2-hydroxyacid dehydrogenase</fullName>
    </submittedName>
</protein>
<dbReference type="InterPro" id="IPR041657">
    <property type="entry name" value="HTH_17"/>
</dbReference>
<dbReference type="InterPro" id="IPR009061">
    <property type="entry name" value="DNA-bd_dom_put_sf"/>
</dbReference>
<dbReference type="KEGG" id="acht:bsdcttw_17740"/>
<proteinExistence type="predicted"/>
<reference evidence="2 3" key="2">
    <citation type="submission" date="2020-08" db="EMBL/GenBank/DDBJ databases">
        <authorList>
            <person name="Ueki A."/>
            <person name="Tonouchi A."/>
        </authorList>
    </citation>
    <scope>NUCLEOTIDE SEQUENCE [LARGE SCALE GENOMIC DNA]</scope>
    <source>
        <strain evidence="2 3">CTTW</strain>
    </source>
</reference>
<evidence type="ECO:0000259" key="1">
    <source>
        <dbReference type="Pfam" id="PF12728"/>
    </source>
</evidence>
<organism evidence="2 3">
    <name type="scientific">Anaerocolumna chitinilytica</name>
    <dbReference type="NCBI Taxonomy" id="1727145"/>
    <lineage>
        <taxon>Bacteria</taxon>
        <taxon>Bacillati</taxon>
        <taxon>Bacillota</taxon>
        <taxon>Clostridia</taxon>
        <taxon>Lachnospirales</taxon>
        <taxon>Lachnospiraceae</taxon>
        <taxon>Anaerocolumna</taxon>
    </lineage>
</organism>
<dbReference type="SUPFAM" id="SSF46955">
    <property type="entry name" value="Putative DNA-binding domain"/>
    <property type="match status" value="1"/>
</dbReference>
<dbReference type="Pfam" id="PF12728">
    <property type="entry name" value="HTH_17"/>
    <property type="match status" value="1"/>
</dbReference>
<dbReference type="GO" id="GO:0003677">
    <property type="term" value="F:DNA binding"/>
    <property type="evidence" value="ECO:0007669"/>
    <property type="project" value="InterPro"/>
</dbReference>
<name>A0A7I8DJU9_9FIRM</name>
<dbReference type="EMBL" id="AP023368">
    <property type="protein sequence ID" value="BCJ98733.1"/>
    <property type="molecule type" value="Genomic_DNA"/>
</dbReference>
<evidence type="ECO:0000313" key="2">
    <source>
        <dbReference type="EMBL" id="BCJ98733.1"/>
    </source>
</evidence>
<accession>A0A7I8DJU9</accession>
<feature type="domain" description="Helix-turn-helix" evidence="1">
    <location>
        <begin position="6"/>
        <end position="54"/>
    </location>
</feature>
<dbReference type="RefSeq" id="WP_185259042.1">
    <property type="nucleotide sequence ID" value="NZ_AP023368.1"/>
</dbReference>
<reference evidence="2 3" key="1">
    <citation type="submission" date="2020-08" db="EMBL/GenBank/DDBJ databases">
        <title>Draft genome sequencing of an Anaerocolumna strain isolated from anoxic soil subjected to BSD treatment.</title>
        <authorList>
            <person name="Uek A."/>
            <person name="Tonouchi A."/>
        </authorList>
    </citation>
    <scope>NUCLEOTIDE SEQUENCE [LARGE SCALE GENOMIC DNA]</scope>
    <source>
        <strain evidence="2 3">CTTW</strain>
    </source>
</reference>
<gene>
    <name evidence="2" type="ORF">bsdcttw_17740</name>
</gene>
<sequence>MAKDIFYTIYQVADLLGMHHKTIRNFIAEGKLGATKVGKQWRISDSDLSAFMEKDNKKSEGKIEGETSLEFMTNTMSTDITKRKITVSSVIDINDISKSEYMRLSNTLIASMNSRDTKFQDSTLHVKYYESERQLKILLWGPVKFIESMMELVTMLLESD</sequence>
<keyword evidence="3" id="KW-1185">Reference proteome</keyword>
<dbReference type="AlphaFoldDB" id="A0A7I8DJU9"/>